<keyword evidence="2" id="KW-1185">Reference proteome</keyword>
<reference evidence="1" key="1">
    <citation type="submission" date="2022-10" db="EMBL/GenBank/DDBJ databases">
        <authorList>
            <person name="Hyden B.L."/>
            <person name="Feng K."/>
            <person name="Yates T."/>
            <person name="Jawdy S."/>
            <person name="Smart L.B."/>
            <person name="Muchero W."/>
        </authorList>
    </citation>
    <scope>NUCLEOTIDE SEQUENCE</scope>
    <source>
        <tissue evidence="1">Shoot tip</tissue>
    </source>
</reference>
<accession>A0ABQ9C6V7</accession>
<name>A0ABQ9C6V7_9ROSI</name>
<dbReference type="Proteomes" id="UP001141253">
    <property type="component" value="Chromosome 4"/>
</dbReference>
<organism evidence="1 2">
    <name type="scientific">Salix suchowensis</name>
    <dbReference type="NCBI Taxonomy" id="1278906"/>
    <lineage>
        <taxon>Eukaryota</taxon>
        <taxon>Viridiplantae</taxon>
        <taxon>Streptophyta</taxon>
        <taxon>Embryophyta</taxon>
        <taxon>Tracheophyta</taxon>
        <taxon>Spermatophyta</taxon>
        <taxon>Magnoliopsida</taxon>
        <taxon>eudicotyledons</taxon>
        <taxon>Gunneridae</taxon>
        <taxon>Pentapetalae</taxon>
        <taxon>rosids</taxon>
        <taxon>fabids</taxon>
        <taxon>Malpighiales</taxon>
        <taxon>Salicaceae</taxon>
        <taxon>Saliceae</taxon>
        <taxon>Salix</taxon>
    </lineage>
</organism>
<evidence type="ECO:0000313" key="1">
    <source>
        <dbReference type="EMBL" id="KAJ6395329.1"/>
    </source>
</evidence>
<proteinExistence type="predicted"/>
<gene>
    <name evidence="1" type="ORF">OIU77_020563</name>
</gene>
<reference evidence="1" key="2">
    <citation type="journal article" date="2023" name="Int. J. Mol. Sci.">
        <title>De Novo Assembly and Annotation of 11 Diverse Shrub Willow (Salix) Genomes Reveals Novel Gene Organization in Sex-Linked Regions.</title>
        <authorList>
            <person name="Hyden B."/>
            <person name="Feng K."/>
            <person name="Yates T.B."/>
            <person name="Jawdy S."/>
            <person name="Cereghino C."/>
            <person name="Smart L.B."/>
            <person name="Muchero W."/>
        </authorList>
    </citation>
    <scope>NUCLEOTIDE SEQUENCE</scope>
    <source>
        <tissue evidence="1">Shoot tip</tissue>
    </source>
</reference>
<comment type="caution">
    <text evidence="1">The sequence shown here is derived from an EMBL/GenBank/DDBJ whole genome shotgun (WGS) entry which is preliminary data.</text>
</comment>
<dbReference type="EMBL" id="JAPFFI010000004">
    <property type="protein sequence ID" value="KAJ6395329.1"/>
    <property type="molecule type" value="Genomic_DNA"/>
</dbReference>
<sequence>MEKGKETRRFAVLVHAVDGKTTTPVRALLDCSHGETRMMIGAGFNYSRGSTNDYRQPLDRDGHEVKLNQICQSGVVYNEACKRE</sequence>
<protein>
    <submittedName>
        <fullName evidence="1">Uncharacterized protein</fullName>
    </submittedName>
</protein>
<evidence type="ECO:0000313" key="2">
    <source>
        <dbReference type="Proteomes" id="UP001141253"/>
    </source>
</evidence>